<proteinExistence type="predicted"/>
<accession>S5LVR1</accession>
<evidence type="ECO:0000313" key="2">
    <source>
        <dbReference type="Proteomes" id="UP000014983"/>
    </source>
</evidence>
<organism evidence="1 2">
    <name type="scientific">Spiroplasma diminutum CUAS-1</name>
    <dbReference type="NCBI Taxonomy" id="1276221"/>
    <lineage>
        <taxon>Bacteria</taxon>
        <taxon>Bacillati</taxon>
        <taxon>Mycoplasmatota</taxon>
        <taxon>Mollicutes</taxon>
        <taxon>Entomoplasmatales</taxon>
        <taxon>Spiroplasmataceae</taxon>
        <taxon>Spiroplasma</taxon>
    </lineage>
</organism>
<sequence length="94" mass="9780">MEKLTIEQSRNVVGGKGITGALLSGVGSITKSVSELFANTVGSVATTVFTAISLNKSDKLESKIGNSSFKFDNSASKKAEIEAANKVPSIVNLF</sequence>
<gene>
    <name evidence="1" type="ORF">SDIMI_v3c02150</name>
</gene>
<name>S5LVR1_9MOLU</name>
<keyword evidence="2" id="KW-1185">Reference proteome</keyword>
<dbReference type="PATRIC" id="fig|1276221.3.peg.212"/>
<protein>
    <submittedName>
        <fullName evidence="1">Uncharacterized protein</fullName>
    </submittedName>
</protein>
<dbReference type="InParanoid" id="S5LVR1"/>
<dbReference type="AlphaFoldDB" id="S5LVR1"/>
<dbReference type="EMBL" id="CP005076">
    <property type="protein sequence ID" value="AGR41919.1"/>
    <property type="molecule type" value="Genomic_DNA"/>
</dbReference>
<reference evidence="1 2" key="1">
    <citation type="journal article" date="2013" name="Genome Biol. Evol.">
        <title>Comparison of metabolic capacities and inference of gene content evolution in mosquito-associated Spiroplasma diminutum and S. taiwanense.</title>
        <authorList>
            <person name="Lo W.S."/>
            <person name="Ku C."/>
            <person name="Chen L.L."/>
            <person name="Chang T.H."/>
            <person name="Kuo C.H."/>
        </authorList>
    </citation>
    <scope>NUCLEOTIDE SEQUENCE [LARGE SCALE GENOMIC DNA]</scope>
    <source>
        <strain evidence="1">CUAS-1</strain>
    </source>
</reference>
<dbReference type="STRING" id="1276221.SDIMI_v3c02150"/>
<dbReference type="KEGG" id="sdi:SDIMI_v3c02150"/>
<dbReference type="RefSeq" id="WP_020836152.1">
    <property type="nucleotide sequence ID" value="NC_021833.1"/>
</dbReference>
<dbReference type="OrthoDB" id="389806at2"/>
<dbReference type="HOGENOM" id="CLU_2384669_0_0_14"/>
<dbReference type="Proteomes" id="UP000014983">
    <property type="component" value="Chromosome"/>
</dbReference>
<evidence type="ECO:0000313" key="1">
    <source>
        <dbReference type="EMBL" id="AGR41919.1"/>
    </source>
</evidence>